<evidence type="ECO:0000313" key="1">
    <source>
        <dbReference type="EMBL" id="EJD34426.1"/>
    </source>
</evidence>
<accession>J0WR70</accession>
<dbReference type="EMBL" id="JH687949">
    <property type="protein sequence ID" value="EJD34426.1"/>
    <property type="molecule type" value="Genomic_DNA"/>
</dbReference>
<keyword evidence="2" id="KW-1185">Reference proteome</keyword>
<proteinExistence type="predicted"/>
<evidence type="ECO:0000313" key="2">
    <source>
        <dbReference type="Proteomes" id="UP000006514"/>
    </source>
</evidence>
<gene>
    <name evidence="1" type="ORF">AURDEDRAFT_176519</name>
</gene>
<dbReference type="KEGG" id="adl:AURDEDRAFT_176519"/>
<name>J0WR70_AURST</name>
<reference evidence="2" key="1">
    <citation type="journal article" date="2012" name="Science">
        <title>The Paleozoic origin of enzymatic lignin decomposition reconstructed from 31 fungal genomes.</title>
        <authorList>
            <person name="Floudas D."/>
            <person name="Binder M."/>
            <person name="Riley R."/>
            <person name="Barry K."/>
            <person name="Blanchette R.A."/>
            <person name="Henrissat B."/>
            <person name="Martinez A.T."/>
            <person name="Otillar R."/>
            <person name="Spatafora J.W."/>
            <person name="Yadav J.S."/>
            <person name="Aerts A."/>
            <person name="Benoit I."/>
            <person name="Boyd A."/>
            <person name="Carlson A."/>
            <person name="Copeland A."/>
            <person name="Coutinho P.M."/>
            <person name="de Vries R.P."/>
            <person name="Ferreira P."/>
            <person name="Findley K."/>
            <person name="Foster B."/>
            <person name="Gaskell J."/>
            <person name="Glotzer D."/>
            <person name="Gorecki P."/>
            <person name="Heitman J."/>
            <person name="Hesse C."/>
            <person name="Hori C."/>
            <person name="Igarashi K."/>
            <person name="Jurgens J.A."/>
            <person name="Kallen N."/>
            <person name="Kersten P."/>
            <person name="Kohler A."/>
            <person name="Kuees U."/>
            <person name="Kumar T.K.A."/>
            <person name="Kuo A."/>
            <person name="LaButti K."/>
            <person name="Larrondo L.F."/>
            <person name="Lindquist E."/>
            <person name="Ling A."/>
            <person name="Lombard V."/>
            <person name="Lucas S."/>
            <person name="Lundell T."/>
            <person name="Martin R."/>
            <person name="McLaughlin D.J."/>
            <person name="Morgenstern I."/>
            <person name="Morin E."/>
            <person name="Murat C."/>
            <person name="Nagy L.G."/>
            <person name="Nolan M."/>
            <person name="Ohm R.A."/>
            <person name="Patyshakuliyeva A."/>
            <person name="Rokas A."/>
            <person name="Ruiz-Duenas F.J."/>
            <person name="Sabat G."/>
            <person name="Salamov A."/>
            <person name="Samejima M."/>
            <person name="Schmutz J."/>
            <person name="Slot J.C."/>
            <person name="St John F."/>
            <person name="Stenlid J."/>
            <person name="Sun H."/>
            <person name="Sun S."/>
            <person name="Syed K."/>
            <person name="Tsang A."/>
            <person name="Wiebenga A."/>
            <person name="Young D."/>
            <person name="Pisabarro A."/>
            <person name="Eastwood D.C."/>
            <person name="Martin F."/>
            <person name="Cullen D."/>
            <person name="Grigoriev I.V."/>
            <person name="Hibbett D.S."/>
        </authorList>
    </citation>
    <scope>NUCLEOTIDE SEQUENCE [LARGE SCALE GENOMIC DNA]</scope>
    <source>
        <strain evidence="2">TFB10046</strain>
    </source>
</reference>
<protein>
    <submittedName>
        <fullName evidence="1">Uncharacterized protein</fullName>
    </submittedName>
</protein>
<dbReference type="InParanoid" id="J0WR70"/>
<organism evidence="1 2">
    <name type="scientific">Auricularia subglabra (strain TFB-10046 / SS5)</name>
    <name type="common">White-rot fungus</name>
    <name type="synonym">Auricularia delicata (strain TFB10046)</name>
    <dbReference type="NCBI Taxonomy" id="717982"/>
    <lineage>
        <taxon>Eukaryota</taxon>
        <taxon>Fungi</taxon>
        <taxon>Dikarya</taxon>
        <taxon>Basidiomycota</taxon>
        <taxon>Agaricomycotina</taxon>
        <taxon>Agaricomycetes</taxon>
        <taxon>Auriculariales</taxon>
        <taxon>Auriculariaceae</taxon>
        <taxon>Auricularia</taxon>
    </lineage>
</organism>
<sequence length="301" mass="33774">MSTIPEIVRQRVDSSAEDPQSLQHPNFDIASLSYHLPSTSSRDAYGFWSLGGNEFEFRLYGQISAQQTFLGPYGDMLYHKTKSRYSGPWSVPDALRAKKKLSLALPDSDDISAHGRTLARQYEHLRNLQQLNFNEAAVDFPGQARYKSGFVIRVPDRWRVSILSDNIFYLNLPHGHDAVTLGPQHDPQGILARLTSPGGDGLLVKELEAVDSMGKTVAAESISGVFRPGSWVEVYCKLRVWISKDGPVQTRSYHVIFDAMQFLCEGSLKENIVDSGHATVEKRKREFAPVVLSLQKRPRVE</sequence>
<dbReference type="AlphaFoldDB" id="J0WR70"/>
<dbReference type="Proteomes" id="UP000006514">
    <property type="component" value="Unassembled WGS sequence"/>
</dbReference>